<feature type="compositionally biased region" description="Polar residues" evidence="1">
    <location>
        <begin position="442"/>
        <end position="454"/>
    </location>
</feature>
<feature type="compositionally biased region" description="Basic residues" evidence="1">
    <location>
        <begin position="200"/>
        <end position="212"/>
    </location>
</feature>
<gene>
    <name evidence="2" type="ORF">M0813_23923</name>
</gene>
<evidence type="ECO:0000313" key="2">
    <source>
        <dbReference type="EMBL" id="KAJ6240825.1"/>
    </source>
</evidence>
<dbReference type="EMBL" id="JAOAOG010000198">
    <property type="protein sequence ID" value="KAJ6240825.1"/>
    <property type="molecule type" value="Genomic_DNA"/>
</dbReference>
<proteinExistence type="predicted"/>
<feature type="compositionally biased region" description="Polar residues" evidence="1">
    <location>
        <begin position="86"/>
        <end position="105"/>
    </location>
</feature>
<feature type="region of interest" description="Disordered" evidence="1">
    <location>
        <begin position="237"/>
        <end position="279"/>
    </location>
</feature>
<feature type="compositionally biased region" description="Low complexity" evidence="1">
    <location>
        <begin position="427"/>
        <end position="441"/>
    </location>
</feature>
<feature type="region of interest" description="Disordered" evidence="1">
    <location>
        <begin position="148"/>
        <end position="212"/>
    </location>
</feature>
<evidence type="ECO:0000256" key="1">
    <source>
        <dbReference type="SAM" id="MobiDB-lite"/>
    </source>
</evidence>
<dbReference type="Proteomes" id="UP001150062">
    <property type="component" value="Unassembled WGS sequence"/>
</dbReference>
<name>A0ABQ8Y885_9EUKA</name>
<feature type="region of interest" description="Disordered" evidence="1">
    <location>
        <begin position="410"/>
        <end position="471"/>
    </location>
</feature>
<evidence type="ECO:0000313" key="3">
    <source>
        <dbReference type="Proteomes" id="UP001150062"/>
    </source>
</evidence>
<feature type="region of interest" description="Disordered" evidence="1">
    <location>
        <begin position="33"/>
        <end position="134"/>
    </location>
</feature>
<organism evidence="2 3">
    <name type="scientific">Anaeramoeba flamelloides</name>
    <dbReference type="NCBI Taxonomy" id="1746091"/>
    <lineage>
        <taxon>Eukaryota</taxon>
        <taxon>Metamonada</taxon>
        <taxon>Anaeramoebidae</taxon>
        <taxon>Anaeramoeba</taxon>
    </lineage>
</organism>
<keyword evidence="3" id="KW-1185">Reference proteome</keyword>
<sequence>MTTNQKISSSDIINELEKNLALLDDLTRGFENDRSSDFVKQKTKKKKISKEKDDLFSKSTRSVQRKPISRKPISVSKTKSKATRIRATSQNKTNNPFSKKNQIPSTDHKTKTNKRIKSYNFKNPKTSSKLNKSRFSNMEYYQEIKKKPLTSIKKRKTRSQTFNQKINNLTKDENSDRSENSIEKALENYRFNRNKQSQLKNRRSTRTKEKKIKINSTESVSFIKAEFNEKKNSKTVNPIKYNYNTDKNERESKSKSKSKNQNQNQNKNEREWNGSESESDEDLEIDFNFAQIVKSPTKSKYYSRNKKEKLKFLDKNIKQKVLKHKELKEEENINLNELPDFNNTETIDKISHFTSPQQPQDRLKEFEKFISQFDLGSFSGDINISDSKTKTKTKRKKNLDTKEIELKLSKFKEKEKKKAKEKKSDNGKNNNKNNHNKGNANATSDKQNSNSHSKNINDSKQKTKTKSKGITLITKDSIQDLPQVQGKMKYNEKKFEWEGNDEELDAFEKQHKSGFIPNTLSSMTFTEYNQMKYNPLTHTWEGNEEAIDWGDDDEENSFLESIEKGNNMKNDDINVQNRYQIGRTFELNKKIIDKFKHSEKLNNKLLQNWNLDEKKKDKTFLIRKFALIWMIESGKNLI</sequence>
<feature type="compositionally biased region" description="Basic and acidic residues" evidence="1">
    <location>
        <begin position="410"/>
        <end position="426"/>
    </location>
</feature>
<protein>
    <submittedName>
        <fullName evidence="2">Uncharacterized protein</fullName>
    </submittedName>
</protein>
<accession>A0ABQ8Y885</accession>
<feature type="compositionally biased region" description="Polar residues" evidence="1">
    <location>
        <begin position="159"/>
        <end position="169"/>
    </location>
</feature>
<feature type="compositionally biased region" description="Polar residues" evidence="1">
    <location>
        <begin position="120"/>
        <end position="134"/>
    </location>
</feature>
<feature type="compositionally biased region" description="Basic and acidic residues" evidence="1">
    <location>
        <begin position="170"/>
        <end position="187"/>
    </location>
</feature>
<reference evidence="2" key="1">
    <citation type="submission" date="2022-08" db="EMBL/GenBank/DDBJ databases">
        <title>Novel sulfate-reducing endosymbionts in the free-living metamonad Anaeramoeba.</title>
        <authorList>
            <person name="Jerlstrom-Hultqvist J."/>
            <person name="Cepicka I."/>
            <person name="Gallot-Lavallee L."/>
            <person name="Salas-Leiva D."/>
            <person name="Curtis B.A."/>
            <person name="Zahonova K."/>
            <person name="Pipaliya S."/>
            <person name="Dacks J."/>
            <person name="Roger A.J."/>
        </authorList>
    </citation>
    <scope>NUCLEOTIDE SEQUENCE</scope>
    <source>
        <strain evidence="2">Schooner1</strain>
    </source>
</reference>
<comment type="caution">
    <text evidence="2">The sequence shown here is derived from an EMBL/GenBank/DDBJ whole genome shotgun (WGS) entry which is preliminary data.</text>
</comment>